<dbReference type="AlphaFoldDB" id="A0A2U3EJV3"/>
<gene>
    <name evidence="2" type="ORF">PCL_08101</name>
    <name evidence="1" type="ORF">Purlil1_3108</name>
</gene>
<accession>A0A2U3EJV3</accession>
<protein>
    <submittedName>
        <fullName evidence="2">Uncharacterized protein</fullName>
    </submittedName>
</protein>
<reference evidence="1" key="3">
    <citation type="submission" date="2023-11" db="EMBL/GenBank/DDBJ databases">
        <authorList>
            <person name="Beijen E."/>
            <person name="Ohm R.A."/>
        </authorList>
    </citation>
    <scope>NUCLEOTIDE SEQUENCE</scope>
    <source>
        <strain evidence="1">CBS 150709</strain>
    </source>
</reference>
<sequence>MYRSRTGWSSARVRVCVMESRLNCLYRLRRLSRHFVPQKNLASLRRGMMSRAAFARIPPRIACTTVIPCLRPLPRFSPACFWKPNPPIALSDSCSLVRVVQSRRRLSPPPSSSDIAPAEPHRTRLCSEARAAAVFSSNNYARHLESLRSHRSKSPPTIAQARPPKRLCACHATSSTSPDSAELLATVAAESSRRLCLERLA</sequence>
<keyword evidence="4" id="KW-1185">Reference proteome</keyword>
<comment type="caution">
    <text evidence="2">The sequence shown here is derived from an EMBL/GenBank/DDBJ whole genome shotgun (WGS) entry which is preliminary data.</text>
</comment>
<evidence type="ECO:0000313" key="4">
    <source>
        <dbReference type="Proteomes" id="UP001287286"/>
    </source>
</evidence>
<evidence type="ECO:0000313" key="2">
    <source>
        <dbReference type="EMBL" id="PWI74787.1"/>
    </source>
</evidence>
<reference evidence="1 4" key="4">
    <citation type="journal article" date="2024" name="Microbiol. Resour. Announc.">
        <title>Genome annotations for the ascomycete fungi Trichoderma harzianum, Trichoderma aggressivum, and Purpureocillium lilacinum.</title>
        <authorList>
            <person name="Beijen E.P.W."/>
            <person name="Ohm R.A."/>
        </authorList>
    </citation>
    <scope>NUCLEOTIDE SEQUENCE [LARGE SCALE GENOMIC DNA]</scope>
    <source>
        <strain evidence="1 4">CBS 150709</strain>
    </source>
</reference>
<organism evidence="2 3">
    <name type="scientific">Purpureocillium lilacinum</name>
    <name type="common">Paecilomyces lilacinus</name>
    <dbReference type="NCBI Taxonomy" id="33203"/>
    <lineage>
        <taxon>Eukaryota</taxon>
        <taxon>Fungi</taxon>
        <taxon>Dikarya</taxon>
        <taxon>Ascomycota</taxon>
        <taxon>Pezizomycotina</taxon>
        <taxon>Sordariomycetes</taxon>
        <taxon>Hypocreomycetidae</taxon>
        <taxon>Hypocreales</taxon>
        <taxon>Ophiocordycipitaceae</taxon>
        <taxon>Purpureocillium</taxon>
    </lineage>
</organism>
<dbReference type="Proteomes" id="UP000245956">
    <property type="component" value="Unassembled WGS sequence"/>
</dbReference>
<evidence type="ECO:0000313" key="3">
    <source>
        <dbReference type="Proteomes" id="UP000245956"/>
    </source>
</evidence>
<name>A0A2U3EJV3_PURLI</name>
<proteinExistence type="predicted"/>
<reference evidence="2" key="1">
    <citation type="submission" date="2015-05" db="EMBL/GenBank/DDBJ databases">
        <authorList>
            <person name="Wang D.B."/>
            <person name="Wang M."/>
        </authorList>
    </citation>
    <scope>NUCLEOTIDE SEQUENCE</scope>
    <source>
        <strain evidence="2">36-1</strain>
    </source>
</reference>
<dbReference type="Proteomes" id="UP001287286">
    <property type="component" value="Unassembled WGS sequence"/>
</dbReference>
<dbReference type="EMBL" id="JAWRVI010000008">
    <property type="protein sequence ID" value="KAK4092487.1"/>
    <property type="molecule type" value="Genomic_DNA"/>
</dbReference>
<dbReference type="EMBL" id="LCWV01000003">
    <property type="protein sequence ID" value="PWI74787.1"/>
    <property type="molecule type" value="Genomic_DNA"/>
</dbReference>
<reference evidence="2 3" key="2">
    <citation type="journal article" date="2016" name="Front. Microbiol.">
        <title>Genome and transcriptome sequences reveal the specific parasitism of the nematophagous Purpureocillium lilacinum 36-1.</title>
        <authorList>
            <person name="Xie J."/>
            <person name="Li S."/>
            <person name="Mo C."/>
            <person name="Xiao X."/>
            <person name="Peng D."/>
            <person name="Wang G."/>
            <person name="Xiao Y."/>
        </authorList>
    </citation>
    <scope>NUCLEOTIDE SEQUENCE [LARGE SCALE GENOMIC DNA]</scope>
    <source>
        <strain evidence="2 3">36-1</strain>
    </source>
</reference>
<evidence type="ECO:0000313" key="1">
    <source>
        <dbReference type="EMBL" id="KAK4092487.1"/>
    </source>
</evidence>